<reference evidence="1 2" key="1">
    <citation type="submission" date="2015-07" db="EMBL/GenBank/DDBJ databases">
        <authorList>
            <consortium name="Pathogen Informatics"/>
        </authorList>
    </citation>
    <scope>NUCLEOTIDE SEQUENCE [LARGE SCALE GENOMIC DNA]</scope>
    <source>
        <strain evidence="1 2">A51</strain>
    </source>
</reference>
<evidence type="ECO:0000313" key="1">
    <source>
        <dbReference type="EMBL" id="CRZ90258.1"/>
    </source>
</evidence>
<dbReference type="Proteomes" id="UP000044806">
    <property type="component" value="Unassembled WGS sequence"/>
</dbReference>
<protein>
    <submittedName>
        <fullName evidence="1">Uncharacterized protein</fullName>
    </submittedName>
</protein>
<evidence type="ECO:0000313" key="2">
    <source>
        <dbReference type="Proteomes" id="UP000044806"/>
    </source>
</evidence>
<accession>A0A655P5C9</accession>
<name>A0A655P5C9_VIBCL</name>
<sequence>MIEQHKFLIAASLFPTGEPVRIGHQLSKQTTAAIMTQRTLCLLQLYKPRSASSCRASEHFTILLPKLGVAALTWVFMQKRVVKPNFLLRVVERLYQGAIPIVIR</sequence>
<dbReference type="AlphaFoldDB" id="A0A655P5C9"/>
<organism evidence="1 2">
    <name type="scientific">Vibrio cholerae</name>
    <dbReference type="NCBI Taxonomy" id="666"/>
    <lineage>
        <taxon>Bacteria</taxon>
        <taxon>Pseudomonadati</taxon>
        <taxon>Pseudomonadota</taxon>
        <taxon>Gammaproteobacteria</taxon>
        <taxon>Vibrionales</taxon>
        <taxon>Vibrionaceae</taxon>
        <taxon>Vibrio</taxon>
    </lineage>
</organism>
<proteinExistence type="predicted"/>
<gene>
    <name evidence="1" type="ORF">ERS013165_00445</name>
</gene>
<dbReference type="EMBL" id="CWOW01000002">
    <property type="protein sequence ID" value="CRZ90258.1"/>
    <property type="molecule type" value="Genomic_DNA"/>
</dbReference>